<proteinExistence type="predicted"/>
<dbReference type="Proteomes" id="UP000655550">
    <property type="component" value="Unassembled WGS sequence"/>
</dbReference>
<evidence type="ECO:0008006" key="3">
    <source>
        <dbReference type="Google" id="ProtNLM"/>
    </source>
</evidence>
<protein>
    <recommendedName>
        <fullName evidence="3">Tetratricopeptide repeat protein</fullName>
    </recommendedName>
</protein>
<dbReference type="RefSeq" id="WP_093987286.1">
    <property type="nucleotide sequence ID" value="NZ_BMDE01000018.1"/>
</dbReference>
<name>A0ABQ2AXJ6_9PSED</name>
<gene>
    <name evidence="1" type="ORF">GCM10007363_30760</name>
</gene>
<comment type="caution">
    <text evidence="1">The sequence shown here is derived from an EMBL/GenBank/DDBJ whole genome shotgun (WGS) entry which is preliminary data.</text>
</comment>
<dbReference type="InterPro" id="IPR011990">
    <property type="entry name" value="TPR-like_helical_dom_sf"/>
</dbReference>
<organism evidence="1 2">
    <name type="scientific">Pseudomonas fluvialis</name>
    <dbReference type="NCBI Taxonomy" id="1793966"/>
    <lineage>
        <taxon>Bacteria</taxon>
        <taxon>Pseudomonadati</taxon>
        <taxon>Pseudomonadota</taxon>
        <taxon>Gammaproteobacteria</taxon>
        <taxon>Pseudomonadales</taxon>
        <taxon>Pseudomonadaceae</taxon>
        <taxon>Pseudomonas</taxon>
    </lineage>
</organism>
<dbReference type="Gene3D" id="1.25.40.10">
    <property type="entry name" value="Tetratricopeptide repeat domain"/>
    <property type="match status" value="1"/>
</dbReference>
<reference evidence="2" key="1">
    <citation type="journal article" date="2019" name="Int. J. Syst. Evol. Microbiol.">
        <title>The Global Catalogue of Microorganisms (GCM) 10K type strain sequencing project: providing services to taxonomists for standard genome sequencing and annotation.</title>
        <authorList>
            <consortium name="The Broad Institute Genomics Platform"/>
            <consortium name="The Broad Institute Genome Sequencing Center for Infectious Disease"/>
            <person name="Wu L."/>
            <person name="Ma J."/>
        </authorList>
    </citation>
    <scope>NUCLEOTIDE SEQUENCE [LARGE SCALE GENOMIC DNA]</scope>
    <source>
        <strain evidence="2">CCM 8778</strain>
    </source>
</reference>
<dbReference type="EMBL" id="BMDE01000018">
    <property type="protein sequence ID" value="GGH97260.1"/>
    <property type="molecule type" value="Genomic_DNA"/>
</dbReference>
<accession>A0ABQ2AXJ6</accession>
<keyword evidence="2" id="KW-1185">Reference proteome</keyword>
<evidence type="ECO:0000313" key="2">
    <source>
        <dbReference type="Proteomes" id="UP000655550"/>
    </source>
</evidence>
<sequence>MNIFEKLRSRGAETRLAEEMLYQTVVDELSQGVRRDGLWAKAYADSYGHEAEAKARYIKLRVQSLLDEFRLFEHGAMATEVAPNSVDRQNAPDPRELLDQAFTQMKQGQSWQAIQIYNRIVSNYPKSPEAKIAKENLKFINY</sequence>
<evidence type="ECO:0000313" key="1">
    <source>
        <dbReference type="EMBL" id="GGH97260.1"/>
    </source>
</evidence>